<evidence type="ECO:0000259" key="15">
    <source>
        <dbReference type="PROSITE" id="PS50045"/>
    </source>
</evidence>
<proteinExistence type="predicted"/>
<dbReference type="InterPro" id="IPR000700">
    <property type="entry name" value="PAS-assoc_C"/>
</dbReference>
<dbReference type="AlphaFoldDB" id="A0A7W8MQS8"/>
<keyword evidence="9" id="KW-1133">Transmembrane helix</keyword>
<accession>A0A7W8MQS8</accession>
<evidence type="ECO:0000256" key="13">
    <source>
        <dbReference type="ARBA" id="ARBA00023163"/>
    </source>
</evidence>
<dbReference type="InterPro" id="IPR001789">
    <property type="entry name" value="Sig_transdc_resp-reg_receiver"/>
</dbReference>
<dbReference type="InterPro" id="IPR013655">
    <property type="entry name" value="PAS_fold_3"/>
</dbReference>
<evidence type="ECO:0000256" key="11">
    <source>
        <dbReference type="ARBA" id="ARBA00023125"/>
    </source>
</evidence>
<dbReference type="Pfam" id="PF00072">
    <property type="entry name" value="Response_reg"/>
    <property type="match status" value="1"/>
</dbReference>
<keyword evidence="4" id="KW-0808">Transferase</keyword>
<evidence type="ECO:0000256" key="14">
    <source>
        <dbReference type="PROSITE-ProRule" id="PRU00169"/>
    </source>
</evidence>
<dbReference type="InterPro" id="IPR025662">
    <property type="entry name" value="Sigma_54_int_dom_ATP-bd_1"/>
</dbReference>
<dbReference type="InterPro" id="IPR002197">
    <property type="entry name" value="HTH_Fis"/>
</dbReference>
<keyword evidence="5" id="KW-0812">Transmembrane</keyword>
<dbReference type="Gene3D" id="1.10.10.60">
    <property type="entry name" value="Homeodomain-like"/>
    <property type="match status" value="1"/>
</dbReference>
<comment type="subcellular location">
    <subcellularLocation>
        <location evidence="1">Cell inner membrane</location>
        <topology evidence="1">Multi-pass membrane protein</topology>
    </subcellularLocation>
</comment>
<evidence type="ECO:0000256" key="5">
    <source>
        <dbReference type="ARBA" id="ARBA00022692"/>
    </source>
</evidence>
<dbReference type="PANTHER" id="PTHR32071">
    <property type="entry name" value="TRANSCRIPTIONAL REGULATORY PROTEIN"/>
    <property type="match status" value="1"/>
</dbReference>
<dbReference type="FunFam" id="3.30.450.20:FF:000088">
    <property type="entry name" value="Sensory transduction histidine kinase"/>
    <property type="match status" value="1"/>
</dbReference>
<dbReference type="InterPro" id="IPR025944">
    <property type="entry name" value="Sigma_54_int_dom_CS"/>
</dbReference>
<dbReference type="SUPFAM" id="SSF52540">
    <property type="entry name" value="P-loop containing nucleoside triphosphate hydrolases"/>
    <property type="match status" value="1"/>
</dbReference>
<keyword evidence="8" id="KW-0067">ATP-binding</keyword>
<dbReference type="PROSITE" id="PS50112">
    <property type="entry name" value="PAS"/>
    <property type="match status" value="2"/>
</dbReference>
<evidence type="ECO:0000256" key="4">
    <source>
        <dbReference type="ARBA" id="ARBA00022679"/>
    </source>
</evidence>
<dbReference type="InterPro" id="IPR025943">
    <property type="entry name" value="Sigma_54_int_dom_ATP-bd_2"/>
</dbReference>
<dbReference type="GO" id="GO:0005524">
    <property type="term" value="F:ATP binding"/>
    <property type="evidence" value="ECO:0007669"/>
    <property type="project" value="UniProtKB-KW"/>
</dbReference>
<dbReference type="InterPro" id="IPR058031">
    <property type="entry name" value="AAA_lid_NorR"/>
</dbReference>
<evidence type="ECO:0000256" key="10">
    <source>
        <dbReference type="ARBA" id="ARBA00023015"/>
    </source>
</evidence>
<keyword evidence="14" id="KW-0597">Phosphoprotein</keyword>
<feature type="domain" description="Response regulatory" evidence="16">
    <location>
        <begin position="8"/>
        <end position="124"/>
    </location>
</feature>
<evidence type="ECO:0000256" key="3">
    <source>
        <dbReference type="ARBA" id="ARBA00022519"/>
    </source>
</evidence>
<reference evidence="19" key="1">
    <citation type="submission" date="2020-08" db="EMBL/GenBank/DDBJ databases">
        <title>Genomic Encyclopedia of Type Strains, Phase IV (KMG-V): Genome sequencing to study the core and pangenomes of soil and plant-associated prokaryotes.</title>
        <authorList>
            <person name="Whitman W."/>
        </authorList>
    </citation>
    <scope>NUCLEOTIDE SEQUENCE [LARGE SCALE GENOMIC DNA]</scope>
    <source>
        <strain evidence="19">M8UP27</strain>
    </source>
</reference>
<evidence type="ECO:0000313" key="20">
    <source>
        <dbReference type="Proteomes" id="UP000568106"/>
    </source>
</evidence>
<keyword evidence="11" id="KW-0238">DNA-binding</keyword>
<keyword evidence="12" id="KW-0472">Membrane</keyword>
<dbReference type="SMART" id="SM00382">
    <property type="entry name" value="AAA"/>
    <property type="match status" value="1"/>
</dbReference>
<evidence type="ECO:0000256" key="9">
    <source>
        <dbReference type="ARBA" id="ARBA00022989"/>
    </source>
</evidence>
<evidence type="ECO:0000256" key="6">
    <source>
        <dbReference type="ARBA" id="ARBA00022737"/>
    </source>
</evidence>
<dbReference type="InterPro" id="IPR011006">
    <property type="entry name" value="CheY-like_superfamily"/>
</dbReference>
<organism evidence="19 20">
    <name type="scientific">Tunturiibacter empetritectus</name>
    <dbReference type="NCBI Taxonomy" id="3069691"/>
    <lineage>
        <taxon>Bacteria</taxon>
        <taxon>Pseudomonadati</taxon>
        <taxon>Acidobacteriota</taxon>
        <taxon>Terriglobia</taxon>
        <taxon>Terriglobales</taxon>
        <taxon>Acidobacteriaceae</taxon>
        <taxon>Tunturiibacter</taxon>
    </lineage>
</organism>
<dbReference type="PROSITE" id="PS50110">
    <property type="entry name" value="RESPONSE_REGULATORY"/>
    <property type="match status" value="1"/>
</dbReference>
<evidence type="ECO:0000256" key="2">
    <source>
        <dbReference type="ARBA" id="ARBA00022475"/>
    </source>
</evidence>
<dbReference type="GO" id="GO:0000160">
    <property type="term" value="P:phosphorelay signal transduction system"/>
    <property type="evidence" value="ECO:0007669"/>
    <property type="project" value="InterPro"/>
</dbReference>
<name>A0A7W8MQS8_9BACT</name>
<dbReference type="PROSITE" id="PS50113">
    <property type="entry name" value="PAC"/>
    <property type="match status" value="2"/>
</dbReference>
<keyword evidence="2" id="KW-1003">Cell membrane</keyword>
<evidence type="ECO:0000256" key="8">
    <source>
        <dbReference type="ARBA" id="ARBA00022840"/>
    </source>
</evidence>
<feature type="domain" description="PAC" evidence="18">
    <location>
        <begin position="346"/>
        <end position="398"/>
    </location>
</feature>
<feature type="domain" description="Sigma-54 factor interaction" evidence="15">
    <location>
        <begin position="430"/>
        <end position="659"/>
    </location>
</feature>
<dbReference type="SMART" id="SM00448">
    <property type="entry name" value="REC"/>
    <property type="match status" value="1"/>
</dbReference>
<gene>
    <name evidence="19" type="ORF">HDF09_001735</name>
</gene>
<dbReference type="SUPFAM" id="SSF55785">
    <property type="entry name" value="PYP-like sensor domain (PAS domain)"/>
    <property type="match status" value="2"/>
</dbReference>
<dbReference type="CDD" id="cd00009">
    <property type="entry name" value="AAA"/>
    <property type="match status" value="1"/>
</dbReference>
<evidence type="ECO:0000313" key="19">
    <source>
        <dbReference type="EMBL" id="MBB5317066.1"/>
    </source>
</evidence>
<dbReference type="SMART" id="SM00086">
    <property type="entry name" value="PAC"/>
    <property type="match status" value="2"/>
</dbReference>
<dbReference type="GO" id="GO:0005886">
    <property type="term" value="C:plasma membrane"/>
    <property type="evidence" value="ECO:0007669"/>
    <property type="project" value="UniProtKB-SubCell"/>
</dbReference>
<evidence type="ECO:0000259" key="18">
    <source>
        <dbReference type="PROSITE" id="PS50113"/>
    </source>
</evidence>
<dbReference type="InterPro" id="IPR035965">
    <property type="entry name" value="PAS-like_dom_sf"/>
</dbReference>
<dbReference type="InterPro" id="IPR001610">
    <property type="entry name" value="PAC"/>
</dbReference>
<dbReference type="SMART" id="SM00091">
    <property type="entry name" value="PAS"/>
    <property type="match status" value="2"/>
</dbReference>
<keyword evidence="6" id="KW-0677">Repeat</keyword>
<sequence>MSTSHRLRILSLEDDPNDTELIHATLEAEGIDCEVARVDTETAFHTSLEKGEIDLILADYKLPSFDGLSALKLAASICPEVPFLFVSGTLGEEVAIEALKVGATDYVLKTRLSRLAPSVRRALREASGRAERRQAEKALSRSEAFLAEAQRLSRTGSFGWSVPTREVFWSAETYRVFGCSPEATPTVELVLERTHPDDRQRLQQVFEHASVHGGDFDIEHRLVMDDGSIKYLRVVARIVRGDAPDDLQVVGAVTDVTEAKRAEEARRRSEGYLEDAQRLTRTGSWAYDVAVGRGIHWSQENFRLLGFDPEQGVPPHDKFLQRIHPEDRANYSRAFDKAITHRQSNLDLEYRVVLPDGETRYVHSIGHPVFDKSGNFCQYVGTAMDVTEQHNARAALETAFQEIQTLKDQLYKENIALREEIVQTSMFEEIVGESPALQAVLVRVTKVAPTDSTVLITGETGTGKELIARAIHKRSQRTARAFVSVNCAAIPTSLISSELFGHEKGAFTGATQRRLGRFELAEGGTLFLDEVGELPPETQTTLLRVLQEREFERVGGTKVISANVRVIVATNRDLQASIDAGTFRDDLYYRFNVFPIEMPSLRQRREDIPLLVEYFIARYSAKTGKKIRSIEKSTLDRLRLYAWPGNIRELQNVVERSVILCESETFTVDESWLSGGVDQPDRAGQTLLKIPPSQEKKAIEDALAEAQGRVSGPSGAAARLGVPPSTLDSKIKTLNINKHRFFKTN</sequence>
<feature type="domain" description="PAC" evidence="18">
    <location>
        <begin position="216"/>
        <end position="268"/>
    </location>
</feature>
<dbReference type="InterPro" id="IPR027417">
    <property type="entry name" value="P-loop_NTPase"/>
</dbReference>
<dbReference type="Gene3D" id="2.10.70.100">
    <property type="match status" value="2"/>
</dbReference>
<dbReference type="Gene3D" id="3.40.50.300">
    <property type="entry name" value="P-loop containing nucleotide triphosphate hydrolases"/>
    <property type="match status" value="1"/>
</dbReference>
<dbReference type="PROSITE" id="PS00676">
    <property type="entry name" value="SIGMA54_INTERACT_2"/>
    <property type="match status" value="1"/>
</dbReference>
<dbReference type="InterPro" id="IPR000014">
    <property type="entry name" value="PAS"/>
</dbReference>
<dbReference type="InterPro" id="IPR002078">
    <property type="entry name" value="Sigma_54_int"/>
</dbReference>
<keyword evidence="13" id="KW-0804">Transcription</keyword>
<evidence type="ECO:0000259" key="17">
    <source>
        <dbReference type="PROSITE" id="PS50112"/>
    </source>
</evidence>
<evidence type="ECO:0000256" key="12">
    <source>
        <dbReference type="ARBA" id="ARBA00023136"/>
    </source>
</evidence>
<dbReference type="PROSITE" id="PS00675">
    <property type="entry name" value="SIGMA54_INTERACT_1"/>
    <property type="match status" value="1"/>
</dbReference>
<dbReference type="PANTHER" id="PTHR32071:SF117">
    <property type="entry name" value="PTS-DEPENDENT DIHYDROXYACETONE KINASE OPERON REGULATORY PROTEIN-RELATED"/>
    <property type="match status" value="1"/>
</dbReference>
<keyword evidence="7" id="KW-0547">Nucleotide-binding</keyword>
<dbReference type="PROSITE" id="PS00688">
    <property type="entry name" value="SIGMA54_INTERACT_3"/>
    <property type="match status" value="1"/>
</dbReference>
<dbReference type="Gene3D" id="3.30.450.20">
    <property type="entry name" value="PAS domain"/>
    <property type="match status" value="2"/>
</dbReference>
<dbReference type="GO" id="GO:0006355">
    <property type="term" value="P:regulation of DNA-templated transcription"/>
    <property type="evidence" value="ECO:0007669"/>
    <property type="project" value="InterPro"/>
</dbReference>
<dbReference type="Pfam" id="PF02954">
    <property type="entry name" value="HTH_8"/>
    <property type="match status" value="1"/>
</dbReference>
<comment type="caution">
    <text evidence="19">The sequence shown here is derived from an EMBL/GenBank/DDBJ whole genome shotgun (WGS) entry which is preliminary data.</text>
</comment>
<evidence type="ECO:0000256" key="7">
    <source>
        <dbReference type="ARBA" id="ARBA00022741"/>
    </source>
</evidence>
<dbReference type="Gene3D" id="1.10.8.60">
    <property type="match status" value="1"/>
</dbReference>
<dbReference type="Proteomes" id="UP000568106">
    <property type="component" value="Unassembled WGS sequence"/>
</dbReference>
<feature type="modified residue" description="4-aspartylphosphate" evidence="14">
    <location>
        <position position="59"/>
    </location>
</feature>
<dbReference type="GO" id="GO:0043565">
    <property type="term" value="F:sequence-specific DNA binding"/>
    <property type="evidence" value="ECO:0007669"/>
    <property type="project" value="InterPro"/>
</dbReference>
<evidence type="ECO:0000259" key="16">
    <source>
        <dbReference type="PROSITE" id="PS50110"/>
    </source>
</evidence>
<dbReference type="NCBIfam" id="TIGR00229">
    <property type="entry name" value="sensory_box"/>
    <property type="match status" value="2"/>
</dbReference>
<keyword evidence="10" id="KW-0805">Transcription regulation</keyword>
<protein>
    <submittedName>
        <fullName evidence="19">PAS domain S-box-containing protein</fullName>
    </submittedName>
</protein>
<dbReference type="Pfam" id="PF25601">
    <property type="entry name" value="AAA_lid_14"/>
    <property type="match status" value="1"/>
</dbReference>
<dbReference type="SUPFAM" id="SSF52172">
    <property type="entry name" value="CheY-like"/>
    <property type="match status" value="1"/>
</dbReference>
<feature type="domain" description="PAS" evidence="17">
    <location>
        <begin position="167"/>
        <end position="213"/>
    </location>
</feature>
<dbReference type="CDD" id="cd00130">
    <property type="entry name" value="PAS"/>
    <property type="match status" value="2"/>
</dbReference>
<dbReference type="FunFam" id="2.10.70.100:FF:000001">
    <property type="entry name" value="Sensory transduction histidine kinase"/>
    <property type="match status" value="1"/>
</dbReference>
<keyword evidence="20" id="KW-1185">Reference proteome</keyword>
<feature type="domain" description="PAS" evidence="17">
    <location>
        <begin position="292"/>
        <end position="342"/>
    </location>
</feature>
<dbReference type="Pfam" id="PF00158">
    <property type="entry name" value="Sigma54_activat"/>
    <property type="match status" value="1"/>
</dbReference>
<dbReference type="InterPro" id="IPR003593">
    <property type="entry name" value="AAA+_ATPase"/>
</dbReference>
<keyword evidence="3" id="KW-0997">Cell inner membrane</keyword>
<evidence type="ECO:0000256" key="1">
    <source>
        <dbReference type="ARBA" id="ARBA00004429"/>
    </source>
</evidence>
<dbReference type="GO" id="GO:0016740">
    <property type="term" value="F:transferase activity"/>
    <property type="evidence" value="ECO:0007669"/>
    <property type="project" value="UniProtKB-KW"/>
</dbReference>
<dbReference type="Pfam" id="PF08447">
    <property type="entry name" value="PAS_3"/>
    <property type="match status" value="2"/>
</dbReference>
<dbReference type="FunFam" id="3.40.50.300:FF:000006">
    <property type="entry name" value="DNA-binding transcriptional regulator NtrC"/>
    <property type="match status" value="1"/>
</dbReference>
<dbReference type="EMBL" id="JACHDY010000002">
    <property type="protein sequence ID" value="MBB5317066.1"/>
    <property type="molecule type" value="Genomic_DNA"/>
</dbReference>
<dbReference type="CDD" id="cd00156">
    <property type="entry name" value="REC"/>
    <property type="match status" value="1"/>
</dbReference>
<dbReference type="Gene3D" id="3.40.50.2300">
    <property type="match status" value="1"/>
</dbReference>
<dbReference type="PROSITE" id="PS50045">
    <property type="entry name" value="SIGMA54_INTERACT_4"/>
    <property type="match status" value="1"/>
</dbReference>